<dbReference type="SUPFAM" id="SSF52833">
    <property type="entry name" value="Thioredoxin-like"/>
    <property type="match status" value="1"/>
</dbReference>
<organism evidence="2 3">
    <name type="scientific">Tibeticola sediminis</name>
    <dbReference type="NCBI Taxonomy" id="1917811"/>
    <lineage>
        <taxon>Bacteria</taxon>
        <taxon>Pseudomonadati</taxon>
        <taxon>Pseudomonadota</taxon>
        <taxon>Betaproteobacteria</taxon>
        <taxon>Burkholderiales</taxon>
        <taxon>Comamonadaceae</taxon>
        <taxon>Tibeticola</taxon>
    </lineage>
</organism>
<dbReference type="GO" id="GO:0016209">
    <property type="term" value="F:antioxidant activity"/>
    <property type="evidence" value="ECO:0007669"/>
    <property type="project" value="InterPro"/>
</dbReference>
<dbReference type="Pfam" id="PF00578">
    <property type="entry name" value="AhpC-TSA"/>
    <property type="match status" value="1"/>
</dbReference>
<dbReference type="InterPro" id="IPR050553">
    <property type="entry name" value="Thioredoxin_ResA/DsbE_sf"/>
</dbReference>
<keyword evidence="3" id="KW-1185">Reference proteome</keyword>
<evidence type="ECO:0000313" key="3">
    <source>
        <dbReference type="Proteomes" id="UP000272193"/>
    </source>
</evidence>
<dbReference type="InterPro" id="IPR013766">
    <property type="entry name" value="Thioredoxin_domain"/>
</dbReference>
<dbReference type="InterPro" id="IPR006311">
    <property type="entry name" value="TAT_signal"/>
</dbReference>
<dbReference type="PROSITE" id="PS51352">
    <property type="entry name" value="THIOREDOXIN_2"/>
    <property type="match status" value="1"/>
</dbReference>
<feature type="domain" description="Thioredoxin" evidence="1">
    <location>
        <begin position="38"/>
        <end position="184"/>
    </location>
</feature>
<dbReference type="GO" id="GO:0016853">
    <property type="term" value="F:isomerase activity"/>
    <property type="evidence" value="ECO:0007669"/>
    <property type="project" value="UniProtKB-KW"/>
</dbReference>
<accession>A0A3N4UPE0</accession>
<dbReference type="InterPro" id="IPR036249">
    <property type="entry name" value="Thioredoxin-like_sf"/>
</dbReference>
<comment type="caution">
    <text evidence="2">The sequence shown here is derived from an EMBL/GenBank/DDBJ whole genome shotgun (WGS) entry which is preliminary data.</text>
</comment>
<dbReference type="EMBL" id="RKQL01000001">
    <property type="protein sequence ID" value="RPE72472.1"/>
    <property type="molecule type" value="Genomic_DNA"/>
</dbReference>
<name>A0A3N4UPE0_9BURK</name>
<dbReference type="GO" id="GO:0016491">
    <property type="term" value="F:oxidoreductase activity"/>
    <property type="evidence" value="ECO:0007669"/>
    <property type="project" value="InterPro"/>
</dbReference>
<dbReference type="RefSeq" id="WP_124219386.1">
    <property type="nucleotide sequence ID" value="NZ_RKQL01000001.1"/>
</dbReference>
<dbReference type="AlphaFoldDB" id="A0A3N4UPE0"/>
<evidence type="ECO:0000259" key="1">
    <source>
        <dbReference type="PROSITE" id="PS51352"/>
    </source>
</evidence>
<proteinExistence type="predicted"/>
<dbReference type="CDD" id="cd02966">
    <property type="entry name" value="TlpA_like_family"/>
    <property type="match status" value="1"/>
</dbReference>
<evidence type="ECO:0000313" key="2">
    <source>
        <dbReference type="EMBL" id="RPE72472.1"/>
    </source>
</evidence>
<dbReference type="PANTHER" id="PTHR42852:SF17">
    <property type="entry name" value="THIOREDOXIN-LIKE PROTEIN HI_1115"/>
    <property type="match status" value="1"/>
</dbReference>
<reference evidence="2 3" key="1">
    <citation type="submission" date="2018-11" db="EMBL/GenBank/DDBJ databases">
        <title>Genomic Encyclopedia of Type Strains, Phase IV (KMG-IV): sequencing the most valuable type-strain genomes for metagenomic binning, comparative biology and taxonomic classification.</title>
        <authorList>
            <person name="Goeker M."/>
        </authorList>
    </citation>
    <scope>NUCLEOTIDE SEQUENCE [LARGE SCALE GENOMIC DNA]</scope>
    <source>
        <strain evidence="2 3">DSM 101684</strain>
    </source>
</reference>
<protein>
    <submittedName>
        <fullName evidence="2">Thiol-disulfide isomerase/thioredoxin</fullName>
    </submittedName>
</protein>
<dbReference type="OrthoDB" id="9811352at2"/>
<sequence>MPSRRRTVLTHAAAWAAVSTLPRWSAAQTADAGAASAAAAEAKAPPLPAVGSFLKLPALTLLDGTAFRPEQADGHVCIVYWWASTCPFCALQSPEMQKLWLSHRDRGLVMLTLSIDKKPQDAEAYLKKKGYSFPAAWVTPEVQRVLPKPRGLPITLVRSREGKVLQAERGQMFAEEVEQLAHWL</sequence>
<dbReference type="PANTHER" id="PTHR42852">
    <property type="entry name" value="THIOL:DISULFIDE INTERCHANGE PROTEIN DSBE"/>
    <property type="match status" value="1"/>
</dbReference>
<dbReference type="PROSITE" id="PS51318">
    <property type="entry name" value="TAT"/>
    <property type="match status" value="1"/>
</dbReference>
<dbReference type="InterPro" id="IPR000866">
    <property type="entry name" value="AhpC/TSA"/>
</dbReference>
<dbReference type="Proteomes" id="UP000272193">
    <property type="component" value="Unassembled WGS sequence"/>
</dbReference>
<keyword evidence="2" id="KW-0413">Isomerase</keyword>
<gene>
    <name evidence="2" type="ORF">EDC62_0162</name>
</gene>
<dbReference type="Gene3D" id="3.40.30.10">
    <property type="entry name" value="Glutaredoxin"/>
    <property type="match status" value="1"/>
</dbReference>